<comment type="caution">
    <text evidence="5">The sequence shown here is derived from an EMBL/GenBank/DDBJ whole genome shotgun (WGS) entry which is preliminary data.</text>
</comment>
<keyword evidence="4" id="KW-0187">Copper transport</keyword>
<protein>
    <recommendedName>
        <fullName evidence="4">Copper transport protein</fullName>
    </recommendedName>
</protein>
<keyword evidence="6" id="KW-1185">Reference proteome</keyword>
<organism evidence="5 6">
    <name type="scientific">Pomacea canaliculata</name>
    <name type="common">Golden apple snail</name>
    <dbReference type="NCBI Taxonomy" id="400727"/>
    <lineage>
        <taxon>Eukaryota</taxon>
        <taxon>Metazoa</taxon>
        <taxon>Spiralia</taxon>
        <taxon>Lophotrochozoa</taxon>
        <taxon>Mollusca</taxon>
        <taxon>Gastropoda</taxon>
        <taxon>Caenogastropoda</taxon>
        <taxon>Architaenioglossa</taxon>
        <taxon>Ampullarioidea</taxon>
        <taxon>Ampullariidae</taxon>
        <taxon>Pomacea</taxon>
    </lineage>
</organism>
<reference evidence="5 6" key="1">
    <citation type="submission" date="2018-04" db="EMBL/GenBank/DDBJ databases">
        <title>The genome of golden apple snail Pomacea canaliculata provides insight into stress tolerance and invasive adaptation.</title>
        <authorList>
            <person name="Liu C."/>
            <person name="Liu B."/>
            <person name="Ren Y."/>
            <person name="Zhang Y."/>
            <person name="Wang H."/>
            <person name="Li S."/>
            <person name="Jiang F."/>
            <person name="Yin L."/>
            <person name="Zhang G."/>
            <person name="Qian W."/>
            <person name="Fan W."/>
        </authorList>
    </citation>
    <scope>NUCLEOTIDE SEQUENCE [LARGE SCALE GENOMIC DNA]</scope>
    <source>
        <strain evidence="5">SZHN2017</strain>
        <tissue evidence="5">Muscle</tissue>
    </source>
</reference>
<comment type="similarity">
    <text evidence="4">Belongs to the copper transporter (Ctr) (TC 1.A.56) family. SLC31A subfamily.</text>
</comment>
<evidence type="ECO:0000256" key="3">
    <source>
        <dbReference type="ARBA" id="ARBA00023136"/>
    </source>
</evidence>
<keyword evidence="4" id="KW-0813">Transport</keyword>
<dbReference type="GO" id="GO:0016020">
    <property type="term" value="C:membrane"/>
    <property type="evidence" value="ECO:0007669"/>
    <property type="project" value="UniProtKB-SubCell"/>
</dbReference>
<dbReference type="PANTHER" id="PTHR12483:SF115">
    <property type="entry name" value="COPPER TRANSPORT PROTEIN"/>
    <property type="match status" value="1"/>
</dbReference>
<dbReference type="GO" id="GO:0005375">
    <property type="term" value="F:copper ion transmembrane transporter activity"/>
    <property type="evidence" value="ECO:0007669"/>
    <property type="project" value="UniProtKB-UniRule"/>
</dbReference>
<dbReference type="EMBL" id="PZQS01000011">
    <property type="protein sequence ID" value="PVD22309.1"/>
    <property type="molecule type" value="Genomic_DNA"/>
</dbReference>
<evidence type="ECO:0000256" key="4">
    <source>
        <dbReference type="RuleBase" id="RU367022"/>
    </source>
</evidence>
<feature type="transmembrane region" description="Helical" evidence="4">
    <location>
        <begin position="120"/>
        <end position="144"/>
    </location>
</feature>
<proteinExistence type="inferred from homology"/>
<keyword evidence="1 4" id="KW-0812">Transmembrane</keyword>
<comment type="caution">
    <text evidence="4">Lacks conserved residue(s) required for the propagation of feature annotation.</text>
</comment>
<accession>A0A2T7NMB5</accession>
<comment type="subcellular location">
    <subcellularLocation>
        <location evidence="4">Membrane</location>
        <topology evidence="4">Multi-pass membrane protein</topology>
    </subcellularLocation>
</comment>
<feature type="transmembrane region" description="Helical" evidence="4">
    <location>
        <begin position="50"/>
        <end position="76"/>
    </location>
</feature>
<feature type="transmembrane region" description="Helical" evidence="4">
    <location>
        <begin position="187"/>
        <end position="213"/>
    </location>
</feature>
<evidence type="ECO:0000313" key="5">
    <source>
        <dbReference type="EMBL" id="PVD22309.1"/>
    </source>
</evidence>
<dbReference type="AlphaFoldDB" id="A0A2T7NMB5"/>
<evidence type="ECO:0000313" key="6">
    <source>
        <dbReference type="Proteomes" id="UP000245119"/>
    </source>
</evidence>
<keyword evidence="2 4" id="KW-1133">Transmembrane helix</keyword>
<keyword evidence="4" id="KW-0406">Ion transport</keyword>
<evidence type="ECO:0000256" key="1">
    <source>
        <dbReference type="ARBA" id="ARBA00022692"/>
    </source>
</evidence>
<dbReference type="OrthoDB" id="161814at2759"/>
<dbReference type="Proteomes" id="UP000245119">
    <property type="component" value="Linkage Group LG11"/>
</dbReference>
<sequence>MMIQLSFFNLPGSRAIVRNRQHDPVTEACRVSPRDKARLEHGDVGLDIEIHLAGACIVIFIAALVHEGLRLLVNWLQMFSATRPPRKMVRLGILGLTQTGAYVVYLSLSYCLMLVFMTMNIWFCLALLLGAGTGYLLFFFHPVANRLLNSLRRHQDKYEDMKSEVTTIYGSNEKQADNIALAESAQLVVLAPLVVLPQLVVLVPLVVLAQLVLAPLAAPPLQYCVARGGAAAATWDNCALTAQPARVHRPRTGPFRAEKWGR</sequence>
<name>A0A2T7NMB5_POMCA</name>
<evidence type="ECO:0000256" key="2">
    <source>
        <dbReference type="ARBA" id="ARBA00022989"/>
    </source>
</evidence>
<dbReference type="InterPro" id="IPR007274">
    <property type="entry name" value="Cop_transporter"/>
</dbReference>
<dbReference type="PANTHER" id="PTHR12483">
    <property type="entry name" value="SOLUTE CARRIER FAMILY 31 COPPER TRANSPORTERS"/>
    <property type="match status" value="1"/>
</dbReference>
<keyword evidence="3 4" id="KW-0472">Membrane</keyword>
<gene>
    <name evidence="5" type="ORF">C0Q70_18118</name>
</gene>
<keyword evidence="4" id="KW-0186">Copper</keyword>
<feature type="transmembrane region" description="Helical" evidence="4">
    <location>
        <begin position="88"/>
        <end position="108"/>
    </location>
</feature>
<dbReference type="Pfam" id="PF04145">
    <property type="entry name" value="Ctr"/>
    <property type="match status" value="1"/>
</dbReference>